<sequence>MVEHMETNSPDRESAAHLLELADDARAATMHAAALPWWLFALEGVCAGICCGALVAQAWVVAALGIGGMLVGVLLLHWRTRARGQHLGSFWVASTVILMSGFVPGLLREAAVSQPWISVGYGVFSSVVFYVVLLLDERRRNRRFAEGRFEEYDIW</sequence>
<evidence type="ECO:0000313" key="3">
    <source>
        <dbReference type="Proteomes" id="UP000273044"/>
    </source>
</evidence>
<keyword evidence="1" id="KW-0812">Transmembrane</keyword>
<dbReference type="Proteomes" id="UP000273044">
    <property type="component" value="Chromosome"/>
</dbReference>
<feature type="transmembrane region" description="Helical" evidence="1">
    <location>
        <begin position="61"/>
        <end position="78"/>
    </location>
</feature>
<feature type="transmembrane region" description="Helical" evidence="1">
    <location>
        <begin position="35"/>
        <end position="55"/>
    </location>
</feature>
<feature type="transmembrane region" description="Helical" evidence="1">
    <location>
        <begin position="113"/>
        <end position="135"/>
    </location>
</feature>
<dbReference type="AlphaFoldDB" id="A0A448MVK1"/>
<organism evidence="2 3">
    <name type="scientific">Arachnia propionica</name>
    <dbReference type="NCBI Taxonomy" id="1750"/>
    <lineage>
        <taxon>Bacteria</taxon>
        <taxon>Bacillati</taxon>
        <taxon>Actinomycetota</taxon>
        <taxon>Actinomycetes</taxon>
        <taxon>Propionibacteriales</taxon>
        <taxon>Propionibacteriaceae</taxon>
        <taxon>Arachnia</taxon>
    </lineage>
</organism>
<keyword evidence="1" id="KW-1133">Transmembrane helix</keyword>
<accession>A0A448MVK1</accession>
<evidence type="ECO:0000313" key="2">
    <source>
        <dbReference type="EMBL" id="VEH69156.1"/>
    </source>
</evidence>
<evidence type="ECO:0000256" key="1">
    <source>
        <dbReference type="SAM" id="Phobius"/>
    </source>
</evidence>
<feature type="transmembrane region" description="Helical" evidence="1">
    <location>
        <begin position="90"/>
        <end position="107"/>
    </location>
</feature>
<proteinExistence type="predicted"/>
<protein>
    <submittedName>
        <fullName evidence="2">Uncharacterized protein</fullName>
    </submittedName>
</protein>
<reference evidence="2 3" key="1">
    <citation type="submission" date="2018-12" db="EMBL/GenBank/DDBJ databases">
        <authorList>
            <consortium name="Pathogen Informatics"/>
        </authorList>
    </citation>
    <scope>NUCLEOTIDE SEQUENCE [LARGE SCALE GENOMIC DNA]</scope>
    <source>
        <strain evidence="2 3">NCTC12967</strain>
    </source>
</reference>
<keyword evidence="3" id="KW-1185">Reference proteome</keyword>
<name>A0A448MVK1_9ACTN</name>
<dbReference type="EMBL" id="LR134406">
    <property type="protein sequence ID" value="VEH69156.1"/>
    <property type="molecule type" value="Genomic_DNA"/>
</dbReference>
<keyword evidence="1" id="KW-0472">Membrane</keyword>
<gene>
    <name evidence="2" type="ORF">NCTC12967_00420</name>
</gene>